<gene>
    <name evidence="1" type="ORF">BZK31_09720</name>
</gene>
<dbReference type="STRING" id="1958950.BZK31_09720"/>
<comment type="caution">
    <text evidence="1">The sequence shown here is derived from an EMBL/GenBank/DDBJ whole genome shotgun (WGS) entry which is preliminary data.</text>
</comment>
<dbReference type="Proteomes" id="UP000192815">
    <property type="component" value="Unassembled WGS sequence"/>
</dbReference>
<dbReference type="EMBL" id="MUIO01000026">
    <property type="protein sequence ID" value="ORC59689.1"/>
    <property type="molecule type" value="Genomic_DNA"/>
</dbReference>
<keyword evidence="2" id="KW-1185">Reference proteome</keyword>
<evidence type="ECO:0000313" key="2">
    <source>
        <dbReference type="Proteomes" id="UP000192815"/>
    </source>
</evidence>
<proteinExistence type="predicted"/>
<reference evidence="2" key="1">
    <citation type="submission" date="2017-02" db="EMBL/GenBank/DDBJ databases">
        <title>Pseudomonas floridae sp. nov., a novel pathogenic bacterial species isolated from tomato.</title>
        <authorList>
            <person name="Timilsina S."/>
            <person name="Vallad G.E."/>
            <person name="Jones J.B."/>
        </authorList>
    </citation>
    <scope>NUCLEOTIDE SEQUENCE [LARGE SCALE GENOMIC DNA]</scope>
    <source>
        <strain evidence="2">GEV388</strain>
    </source>
</reference>
<protein>
    <submittedName>
        <fullName evidence="1">Uncharacterized protein</fullName>
    </submittedName>
</protein>
<organism evidence="1 2">
    <name type="scientific">Pseudomonas floridensis</name>
    <dbReference type="NCBI Taxonomy" id="1958950"/>
    <lineage>
        <taxon>Bacteria</taxon>
        <taxon>Pseudomonadati</taxon>
        <taxon>Pseudomonadota</taxon>
        <taxon>Gammaproteobacteria</taxon>
        <taxon>Pseudomonadales</taxon>
        <taxon>Pseudomonadaceae</taxon>
        <taxon>Pseudomonas</taxon>
    </lineage>
</organism>
<dbReference type="AlphaFoldDB" id="A0A1X0N835"/>
<sequence>MNTLASLLNPDLEAGVQCRAFFCESLLFETARGLPVPRAAFCCVTSATGPIPSQNKNNQVALNE</sequence>
<evidence type="ECO:0000313" key="1">
    <source>
        <dbReference type="EMBL" id="ORC59689.1"/>
    </source>
</evidence>
<name>A0A1X0N835_9PSED</name>
<accession>A0A1X0N835</accession>